<proteinExistence type="predicted"/>
<feature type="signal peptide" evidence="7">
    <location>
        <begin position="1"/>
        <end position="23"/>
    </location>
</feature>
<comment type="caution">
    <text evidence="9">The sequence shown here is derived from an EMBL/GenBank/DDBJ whole genome shotgun (WGS) entry which is preliminary data.</text>
</comment>
<evidence type="ECO:0000256" key="6">
    <source>
        <dbReference type="PROSITE-ProRule" id="PRU00433"/>
    </source>
</evidence>
<dbReference type="Gene3D" id="1.10.760.10">
    <property type="entry name" value="Cytochrome c-like domain"/>
    <property type="match status" value="2"/>
</dbReference>
<keyword evidence="4" id="KW-0560">Oxidoreductase</keyword>
<keyword evidence="10" id="KW-1185">Reference proteome</keyword>
<evidence type="ECO:0000259" key="8">
    <source>
        <dbReference type="PROSITE" id="PS51007"/>
    </source>
</evidence>
<dbReference type="Proteomes" id="UP000615755">
    <property type="component" value="Unassembled WGS sequence"/>
</dbReference>
<keyword evidence="2 6" id="KW-0349">Heme</keyword>
<dbReference type="InterPro" id="IPR004852">
    <property type="entry name" value="Di-haem_cyt_c_peroxidsae"/>
</dbReference>
<dbReference type="PROSITE" id="PS51007">
    <property type="entry name" value="CYTC"/>
    <property type="match status" value="1"/>
</dbReference>
<sequence length="505" mass="54659">MSKQTYLTGSIIALSLFFGNASATIQLSDRKKPPTKSVPKKNTAQLDAQLRALISQLGLTGDVEGQDTAPNISDPIPQLGMQLFFSKALGGEKSVACATCHHPKLGGGDRLSLSIGVNAIDADIIGPRRQAVNNEIDIPRNSPTIFNVGLAKKALFWDGRVEQVTREEDGNVRTFISTPDSGFGIADENAGSTLVEALSRFPVTSTQEMRGAAFSDASTTEEIRSHIAQRIGDYGSEEGGLATNDWLAAFRFAFDSEQSAESLITFDSIDFALGQYQASFVLVDSDWSRYVKGDKRALNPAQKRGAKLFFTQAAEGGAGCVNCHSGERFSNDGFFNLAFPQYGIGKDVNGADLGRALLDAQPQNQFAFRVPSLLNVGLTAPYGHAGVYDTLAQVVSHYVDPAKAIEAFFQRGGACGLKQFSLNENCDVLNNQARENSQLALTLLQSSPFVAAPLDMAQQKDLVAFLHALTDNCTKDSRCLQKWIPNRRTVDPDNLRLNVLNRHKG</sequence>
<dbReference type="EMBL" id="AQGV01000012">
    <property type="protein sequence ID" value="MBE0368920.1"/>
    <property type="molecule type" value="Genomic_DNA"/>
</dbReference>
<evidence type="ECO:0000256" key="5">
    <source>
        <dbReference type="ARBA" id="ARBA00023004"/>
    </source>
</evidence>
<feature type="chain" id="PRO_5045441222" evidence="7">
    <location>
        <begin position="24"/>
        <end position="505"/>
    </location>
</feature>
<evidence type="ECO:0000256" key="4">
    <source>
        <dbReference type="ARBA" id="ARBA00023002"/>
    </source>
</evidence>
<keyword evidence="7" id="KW-0732">Signal</keyword>
<evidence type="ECO:0000313" key="10">
    <source>
        <dbReference type="Proteomes" id="UP000615755"/>
    </source>
</evidence>
<evidence type="ECO:0000256" key="3">
    <source>
        <dbReference type="ARBA" id="ARBA00022723"/>
    </source>
</evidence>
<accession>A0ABR9ED74</accession>
<dbReference type="InterPro" id="IPR036909">
    <property type="entry name" value="Cyt_c-like_dom_sf"/>
</dbReference>
<dbReference type="SUPFAM" id="SSF46626">
    <property type="entry name" value="Cytochrome c"/>
    <property type="match status" value="2"/>
</dbReference>
<organism evidence="9 10">
    <name type="scientific">Pseudoalteromonas aurantia 208</name>
    <dbReference type="NCBI Taxonomy" id="1314867"/>
    <lineage>
        <taxon>Bacteria</taxon>
        <taxon>Pseudomonadati</taxon>
        <taxon>Pseudomonadota</taxon>
        <taxon>Gammaproteobacteria</taxon>
        <taxon>Alteromonadales</taxon>
        <taxon>Pseudoalteromonadaceae</taxon>
        <taxon>Pseudoalteromonas</taxon>
    </lineage>
</organism>
<dbReference type="InterPro" id="IPR009056">
    <property type="entry name" value="Cyt_c-like_dom"/>
</dbReference>
<keyword evidence="3 6" id="KW-0479">Metal-binding</keyword>
<feature type="domain" description="Cytochrome c" evidence="8">
    <location>
        <begin position="300"/>
        <end position="470"/>
    </location>
</feature>
<reference evidence="9 10" key="1">
    <citation type="submission" date="2015-03" db="EMBL/GenBank/DDBJ databases">
        <title>Genome sequence of Pseudoalteromonas aurantia.</title>
        <authorList>
            <person name="Xie B.-B."/>
            <person name="Rong J.-C."/>
            <person name="Qin Q.-L."/>
            <person name="Zhang Y.-Z."/>
        </authorList>
    </citation>
    <scope>NUCLEOTIDE SEQUENCE [LARGE SCALE GENOMIC DNA]</scope>
    <source>
        <strain evidence="9 10">208</strain>
    </source>
</reference>
<protein>
    <submittedName>
        <fullName evidence="9">Cytochrome c peroxidase</fullName>
    </submittedName>
</protein>
<keyword evidence="9" id="KW-0575">Peroxidase</keyword>
<comment type="subcellular location">
    <subcellularLocation>
        <location evidence="1">Cell envelope</location>
    </subcellularLocation>
</comment>
<name>A0ABR9ED74_9GAMM</name>
<evidence type="ECO:0000256" key="2">
    <source>
        <dbReference type="ARBA" id="ARBA00022617"/>
    </source>
</evidence>
<dbReference type="RefSeq" id="WP_192508132.1">
    <property type="nucleotide sequence ID" value="NZ_AQGV01000012.1"/>
</dbReference>
<dbReference type="PANTHER" id="PTHR30600">
    <property type="entry name" value="CYTOCHROME C PEROXIDASE-RELATED"/>
    <property type="match status" value="1"/>
</dbReference>
<dbReference type="InterPro" id="IPR051395">
    <property type="entry name" value="Cytochrome_c_Peroxidase/MauG"/>
</dbReference>
<evidence type="ECO:0000256" key="7">
    <source>
        <dbReference type="SAM" id="SignalP"/>
    </source>
</evidence>
<dbReference type="GO" id="GO:0004601">
    <property type="term" value="F:peroxidase activity"/>
    <property type="evidence" value="ECO:0007669"/>
    <property type="project" value="UniProtKB-KW"/>
</dbReference>
<dbReference type="Pfam" id="PF03150">
    <property type="entry name" value="CCP_MauG"/>
    <property type="match status" value="1"/>
</dbReference>
<gene>
    <name evidence="9" type="ORF">PAUR_a2651</name>
</gene>
<keyword evidence="5 6" id="KW-0408">Iron</keyword>
<evidence type="ECO:0000313" key="9">
    <source>
        <dbReference type="EMBL" id="MBE0368920.1"/>
    </source>
</evidence>
<evidence type="ECO:0000256" key="1">
    <source>
        <dbReference type="ARBA" id="ARBA00004196"/>
    </source>
</evidence>